<name>A0A1B6E6P7_9HEMI</name>
<dbReference type="InterPro" id="IPR011990">
    <property type="entry name" value="TPR-like_helical_dom_sf"/>
</dbReference>
<dbReference type="GO" id="GO:0035269">
    <property type="term" value="P:protein O-linked glycosylation via mannose"/>
    <property type="evidence" value="ECO:0007669"/>
    <property type="project" value="TreeGrafter"/>
</dbReference>
<gene>
    <name evidence="1" type="ORF">g.1891</name>
</gene>
<evidence type="ECO:0000313" key="1">
    <source>
        <dbReference type="EMBL" id="JAS33601.1"/>
    </source>
</evidence>
<dbReference type="InterPro" id="IPR019734">
    <property type="entry name" value="TPR_rpt"/>
</dbReference>
<dbReference type="GO" id="GO:0000030">
    <property type="term" value="F:mannosyltransferase activity"/>
    <property type="evidence" value="ECO:0007669"/>
    <property type="project" value="TreeGrafter"/>
</dbReference>
<dbReference type="InterPro" id="IPR052384">
    <property type="entry name" value="TMTC_O-mannosyltransferase"/>
</dbReference>
<dbReference type="Pfam" id="PF13181">
    <property type="entry name" value="TPR_8"/>
    <property type="match status" value="1"/>
</dbReference>
<reference evidence="1" key="1">
    <citation type="submission" date="2015-12" db="EMBL/GenBank/DDBJ databases">
        <title>De novo transcriptome assembly of four potential Pierce s Disease insect vectors from Arizona vineyards.</title>
        <authorList>
            <person name="Tassone E.E."/>
        </authorList>
    </citation>
    <scope>NUCLEOTIDE SEQUENCE</scope>
</reference>
<dbReference type="Gene3D" id="1.25.40.10">
    <property type="entry name" value="Tetratricopeptide repeat domain"/>
    <property type="match status" value="1"/>
</dbReference>
<feature type="non-terminal residue" evidence="1">
    <location>
        <position position="1"/>
    </location>
</feature>
<sequence>NVVNSAATALRDAGRYAEAEIFYRKAVSIRPNDATSLTNLGAILHLQGSYKEAEWSGKECVDKCLEVVGYYKEAESYYRDALRLDAEDKTALVNLSKLRNWLKQSR</sequence>
<dbReference type="PANTHER" id="PTHR44216:SF3">
    <property type="entry name" value="PROTEIN O-MANNOSYL-TRANSFERASE TMTC2"/>
    <property type="match status" value="1"/>
</dbReference>
<dbReference type="EMBL" id="GEDC01003697">
    <property type="protein sequence ID" value="JAS33601.1"/>
    <property type="molecule type" value="Transcribed_RNA"/>
</dbReference>
<protein>
    <submittedName>
        <fullName evidence="1">Uncharacterized protein</fullName>
    </submittedName>
</protein>
<organism evidence="1">
    <name type="scientific">Clastoptera arizonana</name>
    <name type="common">Arizona spittle bug</name>
    <dbReference type="NCBI Taxonomy" id="38151"/>
    <lineage>
        <taxon>Eukaryota</taxon>
        <taxon>Metazoa</taxon>
        <taxon>Ecdysozoa</taxon>
        <taxon>Arthropoda</taxon>
        <taxon>Hexapoda</taxon>
        <taxon>Insecta</taxon>
        <taxon>Pterygota</taxon>
        <taxon>Neoptera</taxon>
        <taxon>Paraneoptera</taxon>
        <taxon>Hemiptera</taxon>
        <taxon>Auchenorrhyncha</taxon>
        <taxon>Cercopoidea</taxon>
        <taxon>Clastopteridae</taxon>
        <taxon>Clastoptera</taxon>
    </lineage>
</organism>
<dbReference type="SUPFAM" id="SSF48452">
    <property type="entry name" value="TPR-like"/>
    <property type="match status" value="1"/>
</dbReference>
<dbReference type="PANTHER" id="PTHR44216">
    <property type="entry name" value="PROTEIN O-MANNOSYL-TRANSFERASE TMTC2"/>
    <property type="match status" value="1"/>
</dbReference>
<proteinExistence type="predicted"/>
<dbReference type="Pfam" id="PF13424">
    <property type="entry name" value="TPR_12"/>
    <property type="match status" value="1"/>
</dbReference>
<dbReference type="AlphaFoldDB" id="A0A1B6E6P7"/>
<dbReference type="GO" id="GO:0005789">
    <property type="term" value="C:endoplasmic reticulum membrane"/>
    <property type="evidence" value="ECO:0007669"/>
    <property type="project" value="TreeGrafter"/>
</dbReference>
<accession>A0A1B6E6P7</accession>